<protein>
    <recommendedName>
        <fullName evidence="2">NAD-dependent epimerase/dehydratase domain-containing protein</fullName>
    </recommendedName>
</protein>
<organism evidence="1">
    <name type="scientific">marine metagenome</name>
    <dbReference type="NCBI Taxonomy" id="408172"/>
    <lineage>
        <taxon>unclassified sequences</taxon>
        <taxon>metagenomes</taxon>
        <taxon>ecological metagenomes</taxon>
    </lineage>
</organism>
<evidence type="ECO:0000313" key="1">
    <source>
        <dbReference type="EMBL" id="SVB52765.1"/>
    </source>
</evidence>
<evidence type="ECO:0008006" key="2">
    <source>
        <dbReference type="Google" id="ProtNLM"/>
    </source>
</evidence>
<name>A0A382EQW7_9ZZZZ</name>
<dbReference type="InterPro" id="IPR036291">
    <property type="entry name" value="NAD(P)-bd_dom_sf"/>
</dbReference>
<dbReference type="EMBL" id="UINC01045698">
    <property type="protein sequence ID" value="SVB52765.1"/>
    <property type="molecule type" value="Genomic_DNA"/>
</dbReference>
<feature type="non-terminal residue" evidence="1">
    <location>
        <position position="45"/>
    </location>
</feature>
<accession>A0A382EQW7</accession>
<reference evidence="1" key="1">
    <citation type="submission" date="2018-05" db="EMBL/GenBank/DDBJ databases">
        <authorList>
            <person name="Lanie J.A."/>
            <person name="Ng W.-L."/>
            <person name="Kazmierczak K.M."/>
            <person name="Andrzejewski T.M."/>
            <person name="Davidsen T.M."/>
            <person name="Wayne K.J."/>
            <person name="Tettelin H."/>
            <person name="Glass J.I."/>
            <person name="Rusch D."/>
            <person name="Podicherti R."/>
            <person name="Tsui H.-C.T."/>
            <person name="Winkler M.E."/>
        </authorList>
    </citation>
    <scope>NUCLEOTIDE SEQUENCE</scope>
</reference>
<gene>
    <name evidence="1" type="ORF">METZ01_LOCUS205619</name>
</gene>
<dbReference type="SUPFAM" id="SSF51735">
    <property type="entry name" value="NAD(P)-binding Rossmann-fold domains"/>
    <property type="match status" value="1"/>
</dbReference>
<dbReference type="AlphaFoldDB" id="A0A382EQW7"/>
<sequence length="45" mass="5032">MSKKIVITGGIGYIGTELCKIYSGISWNNEILVIDNRFASERVNQ</sequence>
<proteinExistence type="predicted"/>